<feature type="compositionally biased region" description="Basic and acidic residues" evidence="1">
    <location>
        <begin position="1"/>
        <end position="10"/>
    </location>
</feature>
<evidence type="ECO:0000313" key="3">
    <source>
        <dbReference type="Proteomes" id="UP000636888"/>
    </source>
</evidence>
<reference evidence="2" key="1">
    <citation type="submission" date="2020-12" db="EMBL/GenBank/DDBJ databases">
        <title>Geomonas sp. Red875, isolated from river sediment.</title>
        <authorList>
            <person name="Xu Z."/>
            <person name="Zhang Z."/>
            <person name="Masuda Y."/>
            <person name="Itoh H."/>
            <person name="Senoo K."/>
        </authorList>
    </citation>
    <scope>NUCLEOTIDE SEQUENCE</scope>
    <source>
        <strain evidence="2">Red875</strain>
    </source>
</reference>
<dbReference type="AlphaFoldDB" id="A0A8J7S928"/>
<sequence length="121" mass="12328">MKNRPDKSDSKFAAGKAPGKMSAKPGAKPVQGAKPFVKRTTGDAPAPRGGEIAPGRALSQGKHEGAAKGKPARFAGEKPAYPRQERSAGRSSSGAYSGAPSSEDRIAPGRALPQGKHEGPA</sequence>
<organism evidence="2 3">
    <name type="scientific">Geomesophilobacter sediminis</name>
    <dbReference type="NCBI Taxonomy" id="2798584"/>
    <lineage>
        <taxon>Bacteria</taxon>
        <taxon>Pseudomonadati</taxon>
        <taxon>Thermodesulfobacteriota</taxon>
        <taxon>Desulfuromonadia</taxon>
        <taxon>Geobacterales</taxon>
        <taxon>Geobacteraceae</taxon>
        <taxon>Geomesophilobacter</taxon>
    </lineage>
</organism>
<name>A0A8J7S928_9BACT</name>
<feature type="region of interest" description="Disordered" evidence="1">
    <location>
        <begin position="1"/>
        <end position="121"/>
    </location>
</feature>
<protein>
    <submittedName>
        <fullName evidence="2">Uncharacterized protein</fullName>
    </submittedName>
</protein>
<comment type="caution">
    <text evidence="2">The sequence shown here is derived from an EMBL/GenBank/DDBJ whole genome shotgun (WGS) entry which is preliminary data.</text>
</comment>
<evidence type="ECO:0000313" key="2">
    <source>
        <dbReference type="EMBL" id="MBJ6727942.1"/>
    </source>
</evidence>
<dbReference type="Proteomes" id="UP000636888">
    <property type="component" value="Unassembled WGS sequence"/>
</dbReference>
<accession>A0A8J7S928</accession>
<keyword evidence="3" id="KW-1185">Reference proteome</keyword>
<proteinExistence type="predicted"/>
<evidence type="ECO:0000256" key="1">
    <source>
        <dbReference type="SAM" id="MobiDB-lite"/>
    </source>
</evidence>
<dbReference type="EMBL" id="JAEMHM010000034">
    <property type="protein sequence ID" value="MBJ6727942.1"/>
    <property type="molecule type" value="Genomic_DNA"/>
</dbReference>
<gene>
    <name evidence="2" type="ORF">JFN93_24805</name>
</gene>
<feature type="compositionally biased region" description="Low complexity" evidence="1">
    <location>
        <begin position="89"/>
        <end position="101"/>
    </location>
</feature>
<feature type="non-terminal residue" evidence="2">
    <location>
        <position position="121"/>
    </location>
</feature>